<evidence type="ECO:0000259" key="4">
    <source>
        <dbReference type="PROSITE" id="PS01124"/>
    </source>
</evidence>
<keyword evidence="3" id="KW-0804">Transcription</keyword>
<keyword evidence="6" id="KW-1185">Reference proteome</keyword>
<evidence type="ECO:0000313" key="6">
    <source>
        <dbReference type="Proteomes" id="UP000681414"/>
    </source>
</evidence>
<feature type="domain" description="HTH araC/xylS-type" evidence="4">
    <location>
        <begin position="191"/>
        <end position="289"/>
    </location>
</feature>
<dbReference type="InterPro" id="IPR014710">
    <property type="entry name" value="RmlC-like_jellyroll"/>
</dbReference>
<dbReference type="Pfam" id="PF12833">
    <property type="entry name" value="HTH_18"/>
    <property type="match status" value="1"/>
</dbReference>
<protein>
    <submittedName>
        <fullName evidence="5">Helix-turn-helix transcriptional regulator</fullName>
    </submittedName>
</protein>
<dbReference type="GO" id="GO:0003700">
    <property type="term" value="F:DNA-binding transcription factor activity"/>
    <property type="evidence" value="ECO:0007669"/>
    <property type="project" value="InterPro"/>
</dbReference>
<evidence type="ECO:0000256" key="1">
    <source>
        <dbReference type="ARBA" id="ARBA00023015"/>
    </source>
</evidence>
<dbReference type="Proteomes" id="UP000681414">
    <property type="component" value="Unassembled WGS sequence"/>
</dbReference>
<organism evidence="5 6">
    <name type="scientific">Lederbergia citri</name>
    <dbReference type="NCBI Taxonomy" id="2833580"/>
    <lineage>
        <taxon>Bacteria</taxon>
        <taxon>Bacillati</taxon>
        <taxon>Bacillota</taxon>
        <taxon>Bacilli</taxon>
        <taxon>Bacillales</taxon>
        <taxon>Bacillaceae</taxon>
        <taxon>Lederbergia</taxon>
    </lineage>
</organism>
<evidence type="ECO:0000313" key="5">
    <source>
        <dbReference type="EMBL" id="MBS4195682.1"/>
    </source>
</evidence>
<dbReference type="SUPFAM" id="SSF51215">
    <property type="entry name" value="Regulatory protein AraC"/>
    <property type="match status" value="1"/>
</dbReference>
<dbReference type="RefSeq" id="WP_213124881.1">
    <property type="nucleotide sequence ID" value="NZ_JAGYPG010000002.1"/>
</dbReference>
<dbReference type="InterPro" id="IPR018060">
    <property type="entry name" value="HTH_AraC"/>
</dbReference>
<dbReference type="Pfam" id="PF02311">
    <property type="entry name" value="AraC_binding"/>
    <property type="match status" value="1"/>
</dbReference>
<proteinExistence type="predicted"/>
<dbReference type="PANTHER" id="PTHR43280:SF2">
    <property type="entry name" value="HTH-TYPE TRANSCRIPTIONAL REGULATOR EXSA"/>
    <property type="match status" value="1"/>
</dbReference>
<reference evidence="5 6" key="1">
    <citation type="submission" date="2021-05" db="EMBL/GenBank/DDBJ databases">
        <title>Novel Bacillus species.</title>
        <authorList>
            <person name="Liu G."/>
        </authorList>
    </citation>
    <scope>NUCLEOTIDE SEQUENCE [LARGE SCALE GENOMIC DNA]</scope>
    <source>
        <strain evidence="6">FJAT-49780</strain>
    </source>
</reference>
<dbReference type="PROSITE" id="PS01124">
    <property type="entry name" value="HTH_ARAC_FAMILY_2"/>
    <property type="match status" value="1"/>
</dbReference>
<gene>
    <name evidence="5" type="ORF">KHA97_11490</name>
</gene>
<name>A0A942TGD8_9BACI</name>
<dbReference type="PROSITE" id="PS00041">
    <property type="entry name" value="HTH_ARAC_FAMILY_1"/>
    <property type="match status" value="1"/>
</dbReference>
<dbReference type="InterPro" id="IPR003313">
    <property type="entry name" value="AraC-bd"/>
</dbReference>
<dbReference type="Gene3D" id="1.10.10.60">
    <property type="entry name" value="Homeodomain-like"/>
    <property type="match status" value="2"/>
</dbReference>
<sequence length="297" mass="35128">MKYEMDSTMEYYVDLETNQLLASGKIKIEYRADTNKQRWPLHSHSGYEIYFFHEGNATYLINNLIYDLKPGDMLIFNGEHSHKVNPGNGTYIRSYINFHLDYIKQIIDDNIYQNIQTIFELNNGFLIRWTIEELIEVEKIFSNINEENRKEEVGYQSMIESYLGQLLIKIYRKSKGVSINLQCKQKNNHAQRILKYINENFMKDLTLDHIAETVHLNKYYMSHCFKEVTGFTINKYIAQKRIEEGKKLLLSTELSISSISCKIGLNSAVHFSRLFKQYEKIPPKEFRKSFVDMTFSL</sequence>
<accession>A0A942TGD8</accession>
<evidence type="ECO:0000256" key="2">
    <source>
        <dbReference type="ARBA" id="ARBA00023125"/>
    </source>
</evidence>
<evidence type="ECO:0000256" key="3">
    <source>
        <dbReference type="ARBA" id="ARBA00023163"/>
    </source>
</evidence>
<keyword evidence="2" id="KW-0238">DNA-binding</keyword>
<dbReference type="SUPFAM" id="SSF46689">
    <property type="entry name" value="Homeodomain-like"/>
    <property type="match status" value="2"/>
</dbReference>
<comment type="caution">
    <text evidence="5">The sequence shown here is derived from an EMBL/GenBank/DDBJ whole genome shotgun (WGS) entry which is preliminary data.</text>
</comment>
<dbReference type="GO" id="GO:0043565">
    <property type="term" value="F:sequence-specific DNA binding"/>
    <property type="evidence" value="ECO:0007669"/>
    <property type="project" value="InterPro"/>
</dbReference>
<dbReference type="SMART" id="SM00342">
    <property type="entry name" value="HTH_ARAC"/>
    <property type="match status" value="1"/>
</dbReference>
<dbReference type="EMBL" id="JAGYPG010000002">
    <property type="protein sequence ID" value="MBS4195682.1"/>
    <property type="molecule type" value="Genomic_DNA"/>
</dbReference>
<dbReference type="AlphaFoldDB" id="A0A942TGD8"/>
<dbReference type="InterPro" id="IPR037923">
    <property type="entry name" value="HTH-like"/>
</dbReference>
<dbReference type="InterPro" id="IPR018062">
    <property type="entry name" value="HTH_AraC-typ_CS"/>
</dbReference>
<dbReference type="InterPro" id="IPR009057">
    <property type="entry name" value="Homeodomain-like_sf"/>
</dbReference>
<dbReference type="Gene3D" id="2.60.120.10">
    <property type="entry name" value="Jelly Rolls"/>
    <property type="match status" value="1"/>
</dbReference>
<dbReference type="PANTHER" id="PTHR43280">
    <property type="entry name" value="ARAC-FAMILY TRANSCRIPTIONAL REGULATOR"/>
    <property type="match status" value="1"/>
</dbReference>
<keyword evidence="1" id="KW-0805">Transcription regulation</keyword>